<dbReference type="Proteomes" id="UP000290540">
    <property type="component" value="Unassembled WGS sequence"/>
</dbReference>
<sequence length="70" mass="7967">MPPMLQYGSGLIEPIHKPPSAFRYSENETDVTKNVDAKDKELHKRASSDWWMATISQRGSSLFAPARYQV</sequence>
<evidence type="ECO:0000313" key="1">
    <source>
        <dbReference type="EMBL" id="RYC80689.1"/>
    </source>
</evidence>
<accession>A0A4Q2V6R3</accession>
<comment type="caution">
    <text evidence="1">The sequence shown here is derived from an EMBL/GenBank/DDBJ whole genome shotgun (WGS) entry which is preliminary data.</text>
</comment>
<organism evidence="1 2">
    <name type="scientific">Fusarium oxysporum f. sp. narcissi</name>
    <dbReference type="NCBI Taxonomy" id="451672"/>
    <lineage>
        <taxon>Eukaryota</taxon>
        <taxon>Fungi</taxon>
        <taxon>Dikarya</taxon>
        <taxon>Ascomycota</taxon>
        <taxon>Pezizomycotina</taxon>
        <taxon>Sordariomycetes</taxon>
        <taxon>Hypocreomycetidae</taxon>
        <taxon>Hypocreales</taxon>
        <taxon>Nectriaceae</taxon>
        <taxon>Fusarium</taxon>
        <taxon>Fusarium oxysporum species complex</taxon>
    </lineage>
</organism>
<dbReference type="EMBL" id="MQTW01000333">
    <property type="protein sequence ID" value="RYC80689.1"/>
    <property type="molecule type" value="Genomic_DNA"/>
</dbReference>
<evidence type="ECO:0000313" key="2">
    <source>
        <dbReference type="Proteomes" id="UP000290540"/>
    </source>
</evidence>
<name>A0A4Q2V6R3_FUSOX</name>
<proteinExistence type="predicted"/>
<gene>
    <name evidence="1" type="ORF">BFJ63_vAg16415</name>
</gene>
<dbReference type="AlphaFoldDB" id="A0A4Q2V6R3"/>
<reference evidence="1 2" key="1">
    <citation type="submission" date="2016-12" db="EMBL/GenBank/DDBJ databases">
        <title>Draft genome sequence of Fusarium oxysporum causing rot on Narcissus.</title>
        <authorList>
            <person name="Armitage A.D."/>
            <person name="Taylor A."/>
            <person name="Clarkson J.P."/>
            <person name="Harrison R.J."/>
            <person name="Jackson A.C."/>
        </authorList>
    </citation>
    <scope>NUCLEOTIDE SEQUENCE [LARGE SCALE GENOMIC DNA]</scope>
    <source>
        <strain evidence="1 2">N139</strain>
    </source>
</reference>
<protein>
    <submittedName>
        <fullName evidence="1">Uncharacterized protein</fullName>
    </submittedName>
</protein>